<accession>Q48AC2</accession>
<organism evidence="1 2">
    <name type="scientific">Colwellia psychrerythraea (strain 34H / ATCC BAA-681)</name>
    <name type="common">Vibrio psychroerythus</name>
    <dbReference type="NCBI Taxonomy" id="167879"/>
    <lineage>
        <taxon>Bacteria</taxon>
        <taxon>Pseudomonadati</taxon>
        <taxon>Pseudomonadota</taxon>
        <taxon>Gammaproteobacteria</taxon>
        <taxon>Alteromonadales</taxon>
        <taxon>Colwelliaceae</taxon>
        <taxon>Colwellia</taxon>
    </lineage>
</organism>
<evidence type="ECO:0000313" key="2">
    <source>
        <dbReference type="Proteomes" id="UP000000547"/>
    </source>
</evidence>
<reference evidence="1" key="1">
    <citation type="journal article" date="2005" name="Proc. Natl. Acad. Sci. U.S.A.">
        <title>The psychrophilic lifestyle as revealed by the genome sequence of Colwellia psychrerythraea 34H through genomic and proteomic analyses.</title>
        <authorList>
            <person name="Methe B.A."/>
            <person name="Nelson K.E."/>
            <person name="Deming J.W."/>
            <person name="Momen B."/>
            <person name="Melamud E."/>
            <person name="Zhang X."/>
            <person name="Moult J."/>
            <person name="Madupu R."/>
            <person name="Nelson W.C."/>
            <person name="Dodson R.J."/>
            <person name="Brinkac L.M."/>
            <person name="Daugherty S.C."/>
            <person name="Durkin A.S."/>
            <person name="DeBoy R.T."/>
            <person name="Kolonay J.F."/>
            <person name="Sullivan S.A."/>
            <person name="Zhou L."/>
            <person name="Davidsen T.M."/>
            <person name="Wu M."/>
            <person name="Huston A.L."/>
            <person name="Lewis M."/>
            <person name="Weaver B."/>
            <person name="Weidman J.F."/>
            <person name="Khouri H."/>
            <person name="Utterback T.R."/>
            <person name="Feldblyum T.V."/>
            <person name="Fraser C.M."/>
        </authorList>
    </citation>
    <scope>NUCLEOTIDE SEQUENCE [LARGE SCALE GENOMIC DNA]</scope>
    <source>
        <strain evidence="1">34H</strain>
    </source>
</reference>
<protein>
    <submittedName>
        <fullName evidence="1">Uncharacterized protein</fullName>
    </submittedName>
</protein>
<proteinExistence type="predicted"/>
<dbReference type="KEGG" id="cps:CPS_0224"/>
<dbReference type="STRING" id="167879.CPS_0224"/>
<name>Q48AC2_COLP3</name>
<gene>
    <name evidence="1" type="ordered locus">CPS_0224</name>
</gene>
<evidence type="ECO:0000313" key="1">
    <source>
        <dbReference type="EMBL" id="AAZ27064.1"/>
    </source>
</evidence>
<dbReference type="Proteomes" id="UP000000547">
    <property type="component" value="Chromosome"/>
</dbReference>
<dbReference type="HOGENOM" id="CLU_2988846_0_0_6"/>
<sequence>MSMAPMLMPLNDYAYSSCLIAAVSTKPYSGIVIFDRINEKTDKIGAYVVRTASFNPK</sequence>
<dbReference type="AlphaFoldDB" id="Q48AC2"/>
<dbReference type="EMBL" id="CP000083">
    <property type="protein sequence ID" value="AAZ27064.1"/>
    <property type="molecule type" value="Genomic_DNA"/>
</dbReference>